<dbReference type="Proteomes" id="UP000266172">
    <property type="component" value="Unassembled WGS sequence"/>
</dbReference>
<evidence type="ECO:0000256" key="2">
    <source>
        <dbReference type="ARBA" id="ARBA00022692"/>
    </source>
</evidence>
<accession>A0A395VBG4</accession>
<protein>
    <submittedName>
        <fullName evidence="9">Aminodeoxychorismate lyase</fullName>
    </submittedName>
</protein>
<evidence type="ECO:0000256" key="5">
    <source>
        <dbReference type="ARBA" id="ARBA00023239"/>
    </source>
</evidence>
<keyword evidence="3 8" id="KW-1133">Transmembrane helix</keyword>
<keyword evidence="6" id="KW-0961">Cell wall biogenesis/degradation</keyword>
<name>A0A395VBG4_9FIRM</name>
<dbReference type="EMBL" id="QRVL01000001">
    <property type="protein sequence ID" value="RGS42550.1"/>
    <property type="molecule type" value="Genomic_DNA"/>
</dbReference>
<dbReference type="AlphaFoldDB" id="A0A395VBG4"/>
<dbReference type="GO" id="GO:0016829">
    <property type="term" value="F:lyase activity"/>
    <property type="evidence" value="ECO:0007669"/>
    <property type="project" value="UniProtKB-KW"/>
</dbReference>
<keyword evidence="5 9" id="KW-0456">Lyase</keyword>
<feature type="compositionally biased region" description="Acidic residues" evidence="7">
    <location>
        <begin position="144"/>
        <end position="164"/>
    </location>
</feature>
<evidence type="ECO:0000313" key="10">
    <source>
        <dbReference type="Proteomes" id="UP000266172"/>
    </source>
</evidence>
<feature type="compositionally biased region" description="Acidic residues" evidence="7">
    <location>
        <begin position="122"/>
        <end position="134"/>
    </location>
</feature>
<dbReference type="PANTHER" id="PTHR30518">
    <property type="entry name" value="ENDOLYTIC MUREIN TRANSGLYCOSYLASE"/>
    <property type="match status" value="1"/>
</dbReference>
<evidence type="ECO:0000256" key="3">
    <source>
        <dbReference type="ARBA" id="ARBA00022989"/>
    </source>
</evidence>
<sequence>MKWNKVVFKFVSISFSILVALLVVVGLIELGSYCYDFGYRVFTESPVDETPGRDVTVSVTADMSEHDIGKMLKEEGLVEDANLFYAQLKLSAYSGKLKPGVYTLNTSMTAREMFVIMAADAGDTESTEDTEDTADTGNTGAADLTDETDDTQTAEDAGDAEETP</sequence>
<feature type="region of interest" description="Disordered" evidence="7">
    <location>
        <begin position="122"/>
        <end position="164"/>
    </location>
</feature>
<evidence type="ECO:0000256" key="6">
    <source>
        <dbReference type="ARBA" id="ARBA00023316"/>
    </source>
</evidence>
<feature type="transmembrane region" description="Helical" evidence="8">
    <location>
        <begin position="6"/>
        <end position="30"/>
    </location>
</feature>
<keyword evidence="4 8" id="KW-0472">Membrane</keyword>
<dbReference type="InterPro" id="IPR003770">
    <property type="entry name" value="MLTG-like"/>
</dbReference>
<dbReference type="PANTHER" id="PTHR30518:SF2">
    <property type="entry name" value="ENDOLYTIC MUREIN TRANSGLYCOSYLASE"/>
    <property type="match status" value="1"/>
</dbReference>
<evidence type="ECO:0000256" key="7">
    <source>
        <dbReference type="SAM" id="MobiDB-lite"/>
    </source>
</evidence>
<proteinExistence type="predicted"/>
<evidence type="ECO:0000313" key="9">
    <source>
        <dbReference type="EMBL" id="RGS42550.1"/>
    </source>
</evidence>
<keyword evidence="1" id="KW-1003">Cell membrane</keyword>
<dbReference type="OMA" id="CYDFGYR"/>
<gene>
    <name evidence="9" type="ORF">DWX93_04365</name>
</gene>
<dbReference type="GO" id="GO:0071555">
    <property type="term" value="P:cell wall organization"/>
    <property type="evidence" value="ECO:0007669"/>
    <property type="project" value="UniProtKB-KW"/>
</dbReference>
<evidence type="ECO:0000256" key="1">
    <source>
        <dbReference type="ARBA" id="ARBA00022475"/>
    </source>
</evidence>
<organism evidence="9 10">
    <name type="scientific">Roseburia hominis</name>
    <dbReference type="NCBI Taxonomy" id="301301"/>
    <lineage>
        <taxon>Bacteria</taxon>
        <taxon>Bacillati</taxon>
        <taxon>Bacillota</taxon>
        <taxon>Clostridia</taxon>
        <taxon>Lachnospirales</taxon>
        <taxon>Lachnospiraceae</taxon>
        <taxon>Roseburia</taxon>
    </lineage>
</organism>
<dbReference type="GeneID" id="93722936"/>
<reference evidence="9 10" key="1">
    <citation type="submission" date="2018-08" db="EMBL/GenBank/DDBJ databases">
        <title>A genome reference for cultivated species of the human gut microbiota.</title>
        <authorList>
            <person name="Zou Y."/>
            <person name="Xue W."/>
            <person name="Luo G."/>
        </authorList>
    </citation>
    <scope>NUCLEOTIDE SEQUENCE [LARGE SCALE GENOMIC DNA]</scope>
    <source>
        <strain evidence="9 10">AF22-12AC</strain>
    </source>
</reference>
<dbReference type="RefSeq" id="WP_014079262.1">
    <property type="nucleotide sequence ID" value="NZ_CAKMUY010000010.1"/>
</dbReference>
<evidence type="ECO:0000256" key="8">
    <source>
        <dbReference type="SAM" id="Phobius"/>
    </source>
</evidence>
<evidence type="ECO:0000256" key="4">
    <source>
        <dbReference type="ARBA" id="ARBA00023136"/>
    </source>
</evidence>
<comment type="caution">
    <text evidence="9">The sequence shown here is derived from an EMBL/GenBank/DDBJ whole genome shotgun (WGS) entry which is preliminary data.</text>
</comment>
<keyword evidence="2 8" id="KW-0812">Transmembrane</keyword>
<dbReference type="Gene3D" id="3.30.1490.480">
    <property type="entry name" value="Endolytic murein transglycosylase"/>
    <property type="match status" value="1"/>
</dbReference>